<accession>A0AAU8PV78</accession>
<sequence length="65" mass="6580">MRNLVTRLVKEESGQGMAEYGLILALVAIAAIAALTALSGGISQILEKIGNTLKDSAGTSSSSTS</sequence>
<dbReference type="Pfam" id="PF04964">
    <property type="entry name" value="Flp_Fap"/>
    <property type="match status" value="1"/>
</dbReference>
<evidence type="ECO:0000313" key="3">
    <source>
        <dbReference type="Proteomes" id="UP000009229"/>
    </source>
</evidence>
<dbReference type="Proteomes" id="UP000009229">
    <property type="component" value="Chromosome"/>
</dbReference>
<reference evidence="3" key="1">
    <citation type="submission" date="2011-05" db="EMBL/GenBank/DDBJ databases">
        <title>Complete sequence of Desulfotomaculum kuznetsovii DSM 6115.</title>
        <authorList>
            <person name="Lucas S."/>
            <person name="Han J."/>
            <person name="Lapidus A."/>
            <person name="Cheng J.-F."/>
            <person name="Goodwin L."/>
            <person name="Pitluck S."/>
            <person name="Peters L."/>
            <person name="Mikhailova N."/>
            <person name="Lu M."/>
            <person name="Saunders E."/>
            <person name="Han C."/>
            <person name="Tapia R."/>
            <person name="Land M."/>
            <person name="Hauser L."/>
            <person name="Kyrpides N."/>
            <person name="Ivanova N."/>
            <person name="Pagani I."/>
            <person name="Nazina T."/>
            <person name="Ivanova A."/>
            <person name="Parshina S."/>
            <person name="Kuever J."/>
            <person name="Muyzer G."/>
            <person name="Plugge C."/>
            <person name="Stams A."/>
            <person name="Woyke T."/>
        </authorList>
    </citation>
    <scope>NUCLEOTIDE SEQUENCE [LARGE SCALE GENOMIC DNA]</scope>
    <source>
        <strain evidence="3">DSM 6115 / VKM B-1805 / 17</strain>
    </source>
</reference>
<keyword evidence="1" id="KW-1133">Transmembrane helix</keyword>
<gene>
    <name evidence="2" type="ordered locus">Desku_2704</name>
</gene>
<dbReference type="EMBL" id="CP002770">
    <property type="protein sequence ID" value="AEG16226.1"/>
    <property type="molecule type" value="Genomic_DNA"/>
</dbReference>
<proteinExistence type="predicted"/>
<feature type="transmembrane region" description="Helical" evidence="1">
    <location>
        <begin position="20"/>
        <end position="38"/>
    </location>
</feature>
<name>A0AAU8PV78_DESK7</name>
<dbReference type="KEGG" id="dku:Desku_2704"/>
<organism evidence="2 3">
    <name type="scientific">Desulfofundulus kuznetsovii (strain DSM 6115 / VKM B-1805 / 17)</name>
    <name type="common">Desulfotomaculum kuznetsovii</name>
    <dbReference type="NCBI Taxonomy" id="760568"/>
    <lineage>
        <taxon>Bacteria</taxon>
        <taxon>Bacillati</taxon>
        <taxon>Bacillota</taxon>
        <taxon>Clostridia</taxon>
        <taxon>Eubacteriales</taxon>
        <taxon>Peptococcaceae</taxon>
        <taxon>Desulfofundulus</taxon>
    </lineage>
</organism>
<keyword evidence="1" id="KW-0472">Membrane</keyword>
<keyword evidence="1" id="KW-0812">Transmembrane</keyword>
<dbReference type="RefSeq" id="WP_013823737.1">
    <property type="nucleotide sequence ID" value="NC_015573.1"/>
</dbReference>
<protein>
    <submittedName>
        <fullName evidence="2">Flp/Fap pilin component</fullName>
    </submittedName>
</protein>
<evidence type="ECO:0000313" key="2">
    <source>
        <dbReference type="EMBL" id="AEG16226.1"/>
    </source>
</evidence>
<keyword evidence="3" id="KW-1185">Reference proteome</keyword>
<evidence type="ECO:0000256" key="1">
    <source>
        <dbReference type="SAM" id="Phobius"/>
    </source>
</evidence>
<dbReference type="AlphaFoldDB" id="A0AAU8PV78"/>
<dbReference type="InterPro" id="IPR007047">
    <property type="entry name" value="Flp_Fap"/>
</dbReference>